<gene>
    <name evidence="1" type="ORF">CAP_3885</name>
</gene>
<evidence type="ECO:0000313" key="1">
    <source>
        <dbReference type="EMBL" id="EYF04859.1"/>
    </source>
</evidence>
<dbReference type="Proteomes" id="UP000019678">
    <property type="component" value="Unassembled WGS sequence"/>
</dbReference>
<keyword evidence="2" id="KW-1185">Reference proteome</keyword>
<comment type="caution">
    <text evidence="1">The sequence shown here is derived from an EMBL/GenBank/DDBJ whole genome shotgun (WGS) entry which is preliminary data.</text>
</comment>
<name>A0A017T6K3_9BACT</name>
<dbReference type="AlphaFoldDB" id="A0A017T6K3"/>
<sequence>MHTGRGACVQTRGTACVRPRSLASASCLVGRAGCACREKPGVRLPRHRRGLRGRVTASRRAYRR</sequence>
<dbReference type="EMBL" id="ASRX01000029">
    <property type="protein sequence ID" value="EYF04859.1"/>
    <property type="molecule type" value="Genomic_DNA"/>
</dbReference>
<evidence type="ECO:0000313" key="2">
    <source>
        <dbReference type="Proteomes" id="UP000019678"/>
    </source>
</evidence>
<accession>A0A017T6K3</accession>
<proteinExistence type="predicted"/>
<organism evidence="1 2">
    <name type="scientific">Chondromyces apiculatus DSM 436</name>
    <dbReference type="NCBI Taxonomy" id="1192034"/>
    <lineage>
        <taxon>Bacteria</taxon>
        <taxon>Pseudomonadati</taxon>
        <taxon>Myxococcota</taxon>
        <taxon>Polyangia</taxon>
        <taxon>Polyangiales</taxon>
        <taxon>Polyangiaceae</taxon>
        <taxon>Chondromyces</taxon>
    </lineage>
</organism>
<reference evidence="1 2" key="1">
    <citation type="submission" date="2013-05" db="EMBL/GenBank/DDBJ databases">
        <title>Genome assembly of Chondromyces apiculatus DSM 436.</title>
        <authorList>
            <person name="Sharma G."/>
            <person name="Khatri I."/>
            <person name="Kaur C."/>
            <person name="Mayilraj S."/>
            <person name="Subramanian S."/>
        </authorList>
    </citation>
    <scope>NUCLEOTIDE SEQUENCE [LARGE SCALE GENOMIC DNA]</scope>
    <source>
        <strain evidence="1 2">DSM 436</strain>
    </source>
</reference>
<protein>
    <submittedName>
        <fullName evidence="1">Uncharacterized protein</fullName>
    </submittedName>
</protein>